<sequence>MSCHGHTFGSKLHMHSRIHSKINMVDLCQPPNSSIGLHWILDKQRPLEHFKISISLIHFKCSIHDHGSMPNMLTQSIDDITLALPTKKQVSVAFIRKVQFTPK</sequence>
<protein>
    <submittedName>
        <fullName evidence="1">Uncharacterized protein</fullName>
    </submittedName>
</protein>
<accession>A0ABV0T0S7</accession>
<name>A0ABV0T0S7_9TELE</name>
<evidence type="ECO:0000313" key="1">
    <source>
        <dbReference type="EMBL" id="MEQ2225538.1"/>
    </source>
</evidence>
<dbReference type="EMBL" id="JAHRIQ010013377">
    <property type="protein sequence ID" value="MEQ2225538.1"/>
    <property type="molecule type" value="Genomic_DNA"/>
</dbReference>
<organism evidence="1 2">
    <name type="scientific">Ilyodon furcidens</name>
    <name type="common">goldbreast splitfin</name>
    <dbReference type="NCBI Taxonomy" id="33524"/>
    <lineage>
        <taxon>Eukaryota</taxon>
        <taxon>Metazoa</taxon>
        <taxon>Chordata</taxon>
        <taxon>Craniata</taxon>
        <taxon>Vertebrata</taxon>
        <taxon>Euteleostomi</taxon>
        <taxon>Actinopterygii</taxon>
        <taxon>Neopterygii</taxon>
        <taxon>Teleostei</taxon>
        <taxon>Neoteleostei</taxon>
        <taxon>Acanthomorphata</taxon>
        <taxon>Ovalentaria</taxon>
        <taxon>Atherinomorphae</taxon>
        <taxon>Cyprinodontiformes</taxon>
        <taxon>Goodeidae</taxon>
        <taxon>Ilyodon</taxon>
    </lineage>
</organism>
<evidence type="ECO:0000313" key="2">
    <source>
        <dbReference type="Proteomes" id="UP001482620"/>
    </source>
</evidence>
<proteinExistence type="predicted"/>
<keyword evidence="2" id="KW-1185">Reference proteome</keyword>
<dbReference type="Proteomes" id="UP001482620">
    <property type="component" value="Unassembled WGS sequence"/>
</dbReference>
<gene>
    <name evidence="1" type="ORF">ILYODFUR_018444</name>
</gene>
<reference evidence="1 2" key="1">
    <citation type="submission" date="2021-06" db="EMBL/GenBank/DDBJ databases">
        <authorList>
            <person name="Palmer J.M."/>
        </authorList>
    </citation>
    <scope>NUCLEOTIDE SEQUENCE [LARGE SCALE GENOMIC DNA]</scope>
    <source>
        <strain evidence="2">if_2019</strain>
        <tissue evidence="1">Muscle</tissue>
    </source>
</reference>
<comment type="caution">
    <text evidence="1">The sequence shown here is derived from an EMBL/GenBank/DDBJ whole genome shotgun (WGS) entry which is preliminary data.</text>
</comment>